<dbReference type="AlphaFoldDB" id="A0A4Y2EC97"/>
<gene>
    <name evidence="1" type="ORF">AVEN_261585_1</name>
</gene>
<organism evidence="1 2">
    <name type="scientific">Araneus ventricosus</name>
    <name type="common">Orbweaver spider</name>
    <name type="synonym">Epeira ventricosa</name>
    <dbReference type="NCBI Taxonomy" id="182803"/>
    <lineage>
        <taxon>Eukaryota</taxon>
        <taxon>Metazoa</taxon>
        <taxon>Ecdysozoa</taxon>
        <taxon>Arthropoda</taxon>
        <taxon>Chelicerata</taxon>
        <taxon>Arachnida</taxon>
        <taxon>Araneae</taxon>
        <taxon>Araneomorphae</taxon>
        <taxon>Entelegynae</taxon>
        <taxon>Araneoidea</taxon>
        <taxon>Araneidae</taxon>
        <taxon>Araneus</taxon>
    </lineage>
</organism>
<sequence length="116" mass="13915">MECDIWKKIYNHNSNALSPNFAVSRQFGNWRACRERLKCSNASPKKISKHFSIIKFIYGECVDQPIRRIVSSEDNSPQTEIWVVQRYRLAEQRSHPENLRKKEQLDQECRFYINEH</sequence>
<keyword evidence="2" id="KW-1185">Reference proteome</keyword>
<accession>A0A4Y2EC97</accession>
<name>A0A4Y2EC97_ARAVE</name>
<reference evidence="1 2" key="1">
    <citation type="journal article" date="2019" name="Sci. Rep.">
        <title>Orb-weaving spider Araneus ventricosus genome elucidates the spidroin gene catalogue.</title>
        <authorList>
            <person name="Kono N."/>
            <person name="Nakamura H."/>
            <person name="Ohtoshi R."/>
            <person name="Moran D.A.P."/>
            <person name="Shinohara A."/>
            <person name="Yoshida Y."/>
            <person name="Fujiwara M."/>
            <person name="Mori M."/>
            <person name="Tomita M."/>
            <person name="Arakawa K."/>
        </authorList>
    </citation>
    <scope>NUCLEOTIDE SEQUENCE [LARGE SCALE GENOMIC DNA]</scope>
</reference>
<protein>
    <submittedName>
        <fullName evidence="1">Uncharacterized protein</fullName>
    </submittedName>
</protein>
<dbReference type="Proteomes" id="UP000499080">
    <property type="component" value="Unassembled WGS sequence"/>
</dbReference>
<proteinExistence type="predicted"/>
<evidence type="ECO:0000313" key="1">
    <source>
        <dbReference type="EMBL" id="GBM25474.1"/>
    </source>
</evidence>
<dbReference type="EMBL" id="BGPR01000538">
    <property type="protein sequence ID" value="GBM25474.1"/>
    <property type="molecule type" value="Genomic_DNA"/>
</dbReference>
<evidence type="ECO:0000313" key="2">
    <source>
        <dbReference type="Proteomes" id="UP000499080"/>
    </source>
</evidence>
<comment type="caution">
    <text evidence="1">The sequence shown here is derived from an EMBL/GenBank/DDBJ whole genome shotgun (WGS) entry which is preliminary data.</text>
</comment>